<name>A0A8K0CJW6_IGNLU</name>
<dbReference type="OrthoDB" id="8177873at2759"/>
<sequence length="673" mass="77562">MEYVDPNYRDRVYLPSQDDGIDIKEYLYKYIEREFPEAEDGKNAVYSVPSKFKKCGEKQASLAEQVVFTRLRGLAEPSLLRGLSVTFFHSASYAGHSFRNQRVGKLMIREHDFVIFAKYCGKYYIALAEVKSTYDGTKTINNVDITSDAKVIKNNKRSAQHQLRDHIEVLQGVLNLNPDENIIQCYIMWPFLSALTRDPKQNVMRRWKEDSNLHVFEDNLSDQNNFSRWFCDNILSTNGICEKHFITLLNRYTILSCGVFVDEINQGMLALLTQEQLELITNDVCTRPGRGPMVVHGAAGTGKTLLVLRKLQQLYQSGQLDENNRALYICYWPGIRCEMEQKLKFLGMDRFVDTSRFYISQSGFLQRNSKKYKHIFMDESEAICLAFDATIIAKTTSTIFQRYHDGNCSMLNCRETNFTDHLFNNCESVLNCNNDKWGELWFLVDINQASLFLPKHSPQMLKTPCIVLNKVMRSTGYIFNIFKQYYSNPMPKLPESMLAGMNLSDICMGHHILGPPIFWVSPEEESDTQCTVVRVVIDLCATKGFKPNDVCIIPFLVNDKYVPESINKRIGDYFVENGYKPRGVGDVENFLSNREVNDFLIAWALRVKGLEFKVVVMVIEEDDFDAKDAEDRKKTYIMASRCTCMLILVSPKSIKDNIDLSNVMEKYPFNLHL</sequence>
<comment type="caution">
    <text evidence="1">The sequence shown here is derived from an EMBL/GenBank/DDBJ whole genome shotgun (WGS) entry which is preliminary data.</text>
</comment>
<reference evidence="1" key="1">
    <citation type="submission" date="2019-08" db="EMBL/GenBank/DDBJ databases">
        <title>The genome of the North American firefly Photinus pyralis.</title>
        <authorList>
            <consortium name="Photinus pyralis genome working group"/>
            <person name="Fallon T.R."/>
            <person name="Sander Lower S.E."/>
            <person name="Weng J.-K."/>
        </authorList>
    </citation>
    <scope>NUCLEOTIDE SEQUENCE</scope>
    <source>
        <strain evidence="1">TRF0915ILg1</strain>
        <tissue evidence="1">Whole body</tissue>
    </source>
</reference>
<gene>
    <name evidence="1" type="ORF">ILUMI_20916</name>
</gene>
<evidence type="ECO:0000313" key="1">
    <source>
        <dbReference type="EMBL" id="KAF2885250.1"/>
    </source>
</evidence>
<keyword evidence="2" id="KW-1185">Reference proteome</keyword>
<organism evidence="1 2">
    <name type="scientific">Ignelater luminosus</name>
    <name type="common">Cucubano</name>
    <name type="synonym">Pyrophorus luminosus</name>
    <dbReference type="NCBI Taxonomy" id="2038154"/>
    <lineage>
        <taxon>Eukaryota</taxon>
        <taxon>Metazoa</taxon>
        <taxon>Ecdysozoa</taxon>
        <taxon>Arthropoda</taxon>
        <taxon>Hexapoda</taxon>
        <taxon>Insecta</taxon>
        <taxon>Pterygota</taxon>
        <taxon>Neoptera</taxon>
        <taxon>Endopterygota</taxon>
        <taxon>Coleoptera</taxon>
        <taxon>Polyphaga</taxon>
        <taxon>Elateriformia</taxon>
        <taxon>Elateroidea</taxon>
        <taxon>Elateridae</taxon>
        <taxon>Agrypninae</taxon>
        <taxon>Pyrophorini</taxon>
        <taxon>Ignelater</taxon>
    </lineage>
</organism>
<dbReference type="InterPro" id="IPR027417">
    <property type="entry name" value="P-loop_NTPase"/>
</dbReference>
<dbReference type="Gene3D" id="3.40.50.300">
    <property type="entry name" value="P-loop containing nucleotide triphosphate hydrolases"/>
    <property type="match status" value="1"/>
</dbReference>
<protein>
    <submittedName>
        <fullName evidence="1">Uncharacterized protein</fullName>
    </submittedName>
</protein>
<accession>A0A8K0CJW6</accession>
<dbReference type="SUPFAM" id="SSF52540">
    <property type="entry name" value="P-loop containing nucleoside triphosphate hydrolases"/>
    <property type="match status" value="1"/>
</dbReference>
<dbReference type="EMBL" id="VTPC01089974">
    <property type="protein sequence ID" value="KAF2885250.1"/>
    <property type="molecule type" value="Genomic_DNA"/>
</dbReference>
<evidence type="ECO:0000313" key="2">
    <source>
        <dbReference type="Proteomes" id="UP000801492"/>
    </source>
</evidence>
<proteinExistence type="predicted"/>
<dbReference type="Proteomes" id="UP000801492">
    <property type="component" value="Unassembled WGS sequence"/>
</dbReference>
<dbReference type="AlphaFoldDB" id="A0A8K0CJW6"/>